<feature type="compositionally biased region" description="Polar residues" evidence="1">
    <location>
        <begin position="400"/>
        <end position="409"/>
    </location>
</feature>
<keyword evidence="2" id="KW-0812">Transmembrane</keyword>
<evidence type="ECO:0008006" key="5">
    <source>
        <dbReference type="Google" id="ProtNLM"/>
    </source>
</evidence>
<dbReference type="Gene3D" id="3.30.420.430">
    <property type="match status" value="1"/>
</dbReference>
<reference evidence="3 4" key="1">
    <citation type="journal article" date="2015" name="Nature">
        <title>rRNA introns, odd ribosomes, and small enigmatic genomes across a large radiation of phyla.</title>
        <authorList>
            <person name="Brown C.T."/>
            <person name="Hug L.A."/>
            <person name="Thomas B.C."/>
            <person name="Sharon I."/>
            <person name="Castelle C.J."/>
            <person name="Singh A."/>
            <person name="Wilkins M.J."/>
            <person name="Williams K.H."/>
            <person name="Banfield J.F."/>
        </authorList>
    </citation>
    <scope>NUCLEOTIDE SEQUENCE [LARGE SCALE GENOMIC DNA]</scope>
</reference>
<feature type="transmembrane region" description="Helical" evidence="2">
    <location>
        <begin position="425"/>
        <end position="444"/>
    </location>
</feature>
<comment type="caution">
    <text evidence="3">The sequence shown here is derived from an EMBL/GenBank/DDBJ whole genome shotgun (WGS) entry which is preliminary data.</text>
</comment>
<dbReference type="Gene3D" id="2.60.40.1800">
    <property type="match status" value="1"/>
</dbReference>
<organism evidence="3 4">
    <name type="scientific">Candidatus Falkowbacteria bacterium GW2011_GWE1_38_31</name>
    <dbReference type="NCBI Taxonomy" id="1618638"/>
    <lineage>
        <taxon>Bacteria</taxon>
        <taxon>Candidatus Falkowiibacteriota</taxon>
    </lineage>
</organism>
<gene>
    <name evidence="3" type="ORF">US91_C0006G0092</name>
</gene>
<proteinExistence type="predicted"/>
<name>A0A0G0JRS6_9BACT</name>
<feature type="compositionally biased region" description="Basic and acidic residues" evidence="1">
    <location>
        <begin position="336"/>
        <end position="398"/>
    </location>
</feature>
<keyword evidence="2" id="KW-0472">Membrane</keyword>
<dbReference type="Proteomes" id="UP000034022">
    <property type="component" value="Unassembled WGS sequence"/>
</dbReference>
<accession>A0A0G0JRS6</accession>
<dbReference type="AlphaFoldDB" id="A0A0G0JRS6"/>
<feature type="region of interest" description="Disordered" evidence="1">
    <location>
        <begin position="336"/>
        <end position="413"/>
    </location>
</feature>
<dbReference type="EMBL" id="LBUU01000006">
    <property type="protein sequence ID" value="KKQ70253.1"/>
    <property type="molecule type" value="Genomic_DNA"/>
</dbReference>
<keyword evidence="2" id="KW-1133">Transmembrane helix</keyword>
<evidence type="ECO:0000256" key="2">
    <source>
        <dbReference type="SAM" id="Phobius"/>
    </source>
</evidence>
<evidence type="ECO:0000313" key="3">
    <source>
        <dbReference type="EMBL" id="KKQ70253.1"/>
    </source>
</evidence>
<evidence type="ECO:0000256" key="1">
    <source>
        <dbReference type="SAM" id="MobiDB-lite"/>
    </source>
</evidence>
<sequence length="466" mass="52149">MFFGGKQKGNMKKYQKRFFCSLLLIVFFNIGLSGVFAIETTRDPLITGVDQDGSEDANQPLVLGLSPENSEVMVYLNGVYEGNAEINREQTGTDNFYYQIKQDLKEGTHSVTVIAKDKTSLRLSNVSNEYHFSINSLPAPTLIQPDEKTITGKVKPFITGLTVNNTFVHLFIDGKYNGKTDYLQHESGTANFKYVPFLNLEPGWHTAWAKTEDASGRISGASNVLHFRIENPNPAPTILATVVNGNTNANQPFIAGVAKNNSKIRVFVDKKLNGEFLVGAHISGTAHFNYKPFLPLTEGRHMIYATAVDARGKESVWSNIFYFNVGRVASDLAVKGEEQDVKKETEQTQGEEVKKTDKPEAVKETEEKKADDVVDADADAKEDKTTSEEANQDIKDILNTDGNGTSSQEKGLVNESKEQQGKLKMNLVIFIVFLFMVIAWIFWVNRELIKERREQNEKDKDDHKLS</sequence>
<protein>
    <recommendedName>
        <fullName evidence="5">Bacterial Ig-like domain-containing protein</fullName>
    </recommendedName>
</protein>
<evidence type="ECO:0000313" key="4">
    <source>
        <dbReference type="Proteomes" id="UP000034022"/>
    </source>
</evidence>